<dbReference type="InterPro" id="IPR002024">
    <property type="entry name" value="Bacterioferritin"/>
</dbReference>
<dbReference type="GO" id="GO:0004322">
    <property type="term" value="F:ferroxidase activity"/>
    <property type="evidence" value="ECO:0007669"/>
    <property type="project" value="TreeGrafter"/>
</dbReference>
<dbReference type="Gene3D" id="1.20.1260.10">
    <property type="match status" value="1"/>
</dbReference>
<dbReference type="AlphaFoldDB" id="A0A4Q9B3M6"/>
<proteinExistence type="predicted"/>
<dbReference type="OrthoDB" id="9792238at2"/>
<dbReference type="PROSITE" id="PS50905">
    <property type="entry name" value="FERRITIN_LIKE"/>
    <property type="match status" value="1"/>
</dbReference>
<evidence type="ECO:0000256" key="3">
    <source>
        <dbReference type="ARBA" id="ARBA00022723"/>
    </source>
</evidence>
<reference evidence="6 7" key="1">
    <citation type="submission" date="2019-02" db="EMBL/GenBank/DDBJ databases">
        <title>Thermus sp. a novel from hot spring.</title>
        <authorList>
            <person name="Zhao Z."/>
        </authorList>
    </citation>
    <scope>NUCLEOTIDE SEQUENCE [LARGE SCALE GENOMIC DNA]</scope>
    <source>
        <strain evidence="6 7">CFH 72773T</strain>
    </source>
</reference>
<name>A0A4Q9B3M6_9DEIN</name>
<dbReference type="GO" id="GO:0005829">
    <property type="term" value="C:cytosol"/>
    <property type="evidence" value="ECO:0007669"/>
    <property type="project" value="TreeGrafter"/>
</dbReference>
<evidence type="ECO:0000256" key="4">
    <source>
        <dbReference type="ARBA" id="ARBA00023004"/>
    </source>
</evidence>
<feature type="domain" description="Ferritin-like diiron" evidence="5">
    <location>
        <begin position="1"/>
        <end position="142"/>
    </location>
</feature>
<accession>A0A4Q9B3M6</accession>
<gene>
    <name evidence="6" type="ORF">ETP66_07210</name>
</gene>
<organism evidence="6 7">
    <name type="scientific">Thermus thermamylovorans</name>
    <dbReference type="NCBI Taxonomy" id="2509362"/>
    <lineage>
        <taxon>Bacteria</taxon>
        <taxon>Thermotogati</taxon>
        <taxon>Deinococcota</taxon>
        <taxon>Deinococci</taxon>
        <taxon>Thermales</taxon>
        <taxon>Thermaceae</taxon>
        <taxon>Thermus</taxon>
    </lineage>
</organism>
<keyword evidence="1" id="KW-0409">Iron storage</keyword>
<sequence>MDRETLIQGLNLDLAHEYAAILQYITYAATVTGIHRGELKEFFLGEIQDELRHAQLLADKIAALGGKPTTLPAPVPEAEGPRAMLEAILKAETETIARYVERMKQAEALGDYGLANDLHEIISEETRHKEETEKLLRGRWTE</sequence>
<evidence type="ECO:0000259" key="5">
    <source>
        <dbReference type="PROSITE" id="PS50905"/>
    </source>
</evidence>
<protein>
    <submittedName>
        <fullName evidence="6">Ferritin-like domain-containing protein</fullName>
    </submittedName>
</protein>
<evidence type="ECO:0000313" key="6">
    <source>
        <dbReference type="EMBL" id="TBH20144.1"/>
    </source>
</evidence>
<dbReference type="InterPro" id="IPR012347">
    <property type="entry name" value="Ferritin-like"/>
</dbReference>
<evidence type="ECO:0000256" key="2">
    <source>
        <dbReference type="ARBA" id="ARBA00022617"/>
    </source>
</evidence>
<comment type="caution">
    <text evidence="6">The sequence shown here is derived from an EMBL/GenBank/DDBJ whole genome shotgun (WGS) entry which is preliminary data.</text>
</comment>
<dbReference type="GO" id="GO:0006879">
    <property type="term" value="P:intracellular iron ion homeostasis"/>
    <property type="evidence" value="ECO:0007669"/>
    <property type="project" value="UniProtKB-KW"/>
</dbReference>
<dbReference type="CDD" id="cd00657">
    <property type="entry name" value="Ferritin_like"/>
    <property type="match status" value="1"/>
</dbReference>
<evidence type="ECO:0000313" key="7">
    <source>
        <dbReference type="Proteomes" id="UP000292858"/>
    </source>
</evidence>
<keyword evidence="3" id="KW-0479">Metal-binding</keyword>
<keyword evidence="2" id="KW-0349">Heme</keyword>
<dbReference type="GO" id="GO:0008199">
    <property type="term" value="F:ferric iron binding"/>
    <property type="evidence" value="ECO:0007669"/>
    <property type="project" value="InterPro"/>
</dbReference>
<dbReference type="SUPFAM" id="SSF47240">
    <property type="entry name" value="Ferritin-like"/>
    <property type="match status" value="1"/>
</dbReference>
<dbReference type="GO" id="GO:0020037">
    <property type="term" value="F:heme binding"/>
    <property type="evidence" value="ECO:0007669"/>
    <property type="project" value="TreeGrafter"/>
</dbReference>
<dbReference type="Pfam" id="PF00210">
    <property type="entry name" value="Ferritin"/>
    <property type="match status" value="1"/>
</dbReference>
<dbReference type="InterPro" id="IPR008331">
    <property type="entry name" value="Ferritin_DPS_dom"/>
</dbReference>
<dbReference type="PRINTS" id="PR00601">
    <property type="entry name" value="BACFERRITIN"/>
</dbReference>
<dbReference type="PANTHER" id="PTHR30295:SF0">
    <property type="entry name" value="BACTERIOFERRITIN"/>
    <property type="match status" value="1"/>
</dbReference>
<keyword evidence="4" id="KW-0408">Iron</keyword>
<dbReference type="GO" id="GO:0006826">
    <property type="term" value="P:iron ion transport"/>
    <property type="evidence" value="ECO:0007669"/>
    <property type="project" value="InterPro"/>
</dbReference>
<dbReference type="EMBL" id="SIJL01000008">
    <property type="protein sequence ID" value="TBH20144.1"/>
    <property type="molecule type" value="Genomic_DNA"/>
</dbReference>
<keyword evidence="7" id="KW-1185">Reference proteome</keyword>
<evidence type="ECO:0000256" key="1">
    <source>
        <dbReference type="ARBA" id="ARBA00022434"/>
    </source>
</evidence>
<dbReference type="InterPro" id="IPR009040">
    <property type="entry name" value="Ferritin-like_diiron"/>
</dbReference>
<dbReference type="PANTHER" id="PTHR30295">
    <property type="entry name" value="BACTERIOFERRITIN"/>
    <property type="match status" value="1"/>
</dbReference>
<dbReference type="Proteomes" id="UP000292858">
    <property type="component" value="Unassembled WGS sequence"/>
</dbReference>
<dbReference type="InterPro" id="IPR009078">
    <property type="entry name" value="Ferritin-like_SF"/>
</dbReference>
<dbReference type="RefSeq" id="WP_130841968.1">
    <property type="nucleotide sequence ID" value="NZ_SIJL01000008.1"/>
</dbReference>